<dbReference type="KEGG" id="aay:WYH_00852"/>
<dbReference type="RefSeq" id="WP_425304762.1">
    <property type="nucleotide sequence ID" value="NZ_CP011452.2"/>
</dbReference>
<keyword evidence="5" id="KW-1185">Reference proteome</keyword>
<dbReference type="Proteomes" id="UP000034392">
    <property type="component" value="Chromosome"/>
</dbReference>
<keyword evidence="2" id="KW-0184">Conjugation</keyword>
<dbReference type="InterPro" id="IPR005053">
    <property type="entry name" value="MobA_MobL"/>
</dbReference>
<evidence type="ECO:0000256" key="2">
    <source>
        <dbReference type="ARBA" id="ARBA00022971"/>
    </source>
</evidence>
<comment type="similarity">
    <text evidence="1">Belongs to the MobA/MobL family.</text>
</comment>
<dbReference type="Pfam" id="PF03389">
    <property type="entry name" value="MobA_MobL"/>
    <property type="match status" value="1"/>
</dbReference>
<evidence type="ECO:0000259" key="3">
    <source>
        <dbReference type="Pfam" id="PF03389"/>
    </source>
</evidence>
<dbReference type="PATRIC" id="fig|1267766.3.peg.859"/>
<accession>A0A0F7KQR7</accession>
<evidence type="ECO:0000256" key="1">
    <source>
        <dbReference type="ARBA" id="ARBA00010873"/>
    </source>
</evidence>
<feature type="domain" description="MobA/MobL protein" evidence="3">
    <location>
        <begin position="17"/>
        <end position="132"/>
    </location>
</feature>
<name>A0A0F7KQR7_9SPHN</name>
<protein>
    <submittedName>
        <fullName evidence="4">Mobilization protein A</fullName>
    </submittedName>
</protein>
<dbReference type="STRING" id="1267766.WYH_00852"/>
<gene>
    <name evidence="4" type="primary">mobA</name>
    <name evidence="4" type="ORF">WYH_00852</name>
</gene>
<dbReference type="AlphaFoldDB" id="A0A0F7KQR7"/>
<sequence>MAIFHFSAKVIGRSSGRSAVAAAAYRAGERLHDERIDRDHDFTNKAGVFHSEVILPKGAPEAFTDRATLWNAVEAAEKRKDAQLAREVEFALPRELSKKDNVRLAREFVKAEFVGAGPFGGMIADLNVHWDIGEDEISMSIGISAKTARRSHMPTSC</sequence>
<dbReference type="Gene3D" id="3.30.930.30">
    <property type="match status" value="1"/>
</dbReference>
<evidence type="ECO:0000313" key="5">
    <source>
        <dbReference type="Proteomes" id="UP000034392"/>
    </source>
</evidence>
<reference evidence="4" key="1">
    <citation type="submission" date="2015-05" db="EMBL/GenBank/DDBJ databases">
        <title>The complete genome of Altererythrobacter atlanticus strain 26DY36.</title>
        <authorList>
            <person name="Wu Y.-H."/>
            <person name="Cheng H."/>
            <person name="Wu X.-W."/>
        </authorList>
    </citation>
    <scope>NUCLEOTIDE SEQUENCE [LARGE SCALE GENOMIC DNA]</scope>
    <source>
        <strain evidence="4">26DY36</strain>
    </source>
</reference>
<evidence type="ECO:0000313" key="4">
    <source>
        <dbReference type="EMBL" id="AKH41904.1"/>
    </source>
</evidence>
<proteinExistence type="inferred from homology"/>
<organism evidence="4 5">
    <name type="scientific">Croceibacterium atlanticum</name>
    <dbReference type="NCBI Taxonomy" id="1267766"/>
    <lineage>
        <taxon>Bacteria</taxon>
        <taxon>Pseudomonadati</taxon>
        <taxon>Pseudomonadota</taxon>
        <taxon>Alphaproteobacteria</taxon>
        <taxon>Sphingomonadales</taxon>
        <taxon>Erythrobacteraceae</taxon>
        <taxon>Croceibacterium</taxon>
    </lineage>
</organism>
<dbReference type="EMBL" id="CP011452">
    <property type="protein sequence ID" value="AKH41904.1"/>
    <property type="molecule type" value="Genomic_DNA"/>
</dbReference>